<dbReference type="RefSeq" id="WP_350491353.1">
    <property type="nucleotide sequence ID" value="NZ_JBHMAS010000077.1"/>
</dbReference>
<dbReference type="EMBL" id="JBHMAS010000077">
    <property type="protein sequence ID" value="MFB9783676.1"/>
    <property type="molecule type" value="Genomic_DNA"/>
</dbReference>
<feature type="domain" description="Carboxymuconolactone decarboxylase-like" evidence="1">
    <location>
        <begin position="56"/>
        <end position="129"/>
    </location>
</feature>
<dbReference type="InterPro" id="IPR003779">
    <property type="entry name" value="CMD-like"/>
</dbReference>
<protein>
    <submittedName>
        <fullName evidence="2">Carboxymuconolactone decarboxylase family protein</fullName>
    </submittedName>
</protein>
<sequence>MTEDNSSGPNQSTNLRALGLETMRSIVPGMPQTGGDDLRDGRFGEDLVEIGVINVWSALWARDGLGRRERSLVTLGILIALGAEDELKSHVRIALNNGLTREEVAEVIYHASGYAGFPRSMAARKAAREALGE</sequence>
<proteinExistence type="predicted"/>
<comment type="caution">
    <text evidence="2">The sequence shown here is derived from an EMBL/GenBank/DDBJ whole genome shotgun (WGS) entry which is preliminary data.</text>
</comment>
<organism evidence="2 3">
    <name type="scientific">Rhodococcus baikonurensis</name>
    <dbReference type="NCBI Taxonomy" id="172041"/>
    <lineage>
        <taxon>Bacteria</taxon>
        <taxon>Bacillati</taxon>
        <taxon>Actinomycetota</taxon>
        <taxon>Actinomycetes</taxon>
        <taxon>Mycobacteriales</taxon>
        <taxon>Nocardiaceae</taxon>
        <taxon>Rhodococcus</taxon>
        <taxon>Rhodococcus erythropolis group</taxon>
    </lineage>
</organism>
<reference evidence="2 3" key="1">
    <citation type="submission" date="2024-09" db="EMBL/GenBank/DDBJ databases">
        <authorList>
            <person name="Sun Q."/>
            <person name="Mori K."/>
        </authorList>
    </citation>
    <scope>NUCLEOTIDE SEQUENCE [LARGE SCALE GENOMIC DNA]</scope>
    <source>
        <strain evidence="2 3">JCM 11411</strain>
    </source>
</reference>
<dbReference type="InterPro" id="IPR029032">
    <property type="entry name" value="AhpD-like"/>
</dbReference>
<dbReference type="InterPro" id="IPR052512">
    <property type="entry name" value="4CMD/NDH-1_regulator"/>
</dbReference>
<keyword evidence="3" id="KW-1185">Reference proteome</keyword>
<evidence type="ECO:0000313" key="3">
    <source>
        <dbReference type="Proteomes" id="UP001589587"/>
    </source>
</evidence>
<name>A0ABV5XNT7_9NOCA</name>
<dbReference type="SUPFAM" id="SSF69118">
    <property type="entry name" value="AhpD-like"/>
    <property type="match status" value="1"/>
</dbReference>
<dbReference type="PANTHER" id="PTHR33570">
    <property type="entry name" value="4-CARBOXYMUCONOLACTONE DECARBOXYLASE FAMILY PROTEIN"/>
    <property type="match status" value="1"/>
</dbReference>
<accession>A0ABV5XNT7</accession>
<dbReference type="Pfam" id="PF02627">
    <property type="entry name" value="CMD"/>
    <property type="match status" value="1"/>
</dbReference>
<evidence type="ECO:0000313" key="2">
    <source>
        <dbReference type="EMBL" id="MFB9783676.1"/>
    </source>
</evidence>
<dbReference type="Gene3D" id="1.20.1290.10">
    <property type="entry name" value="AhpD-like"/>
    <property type="match status" value="1"/>
</dbReference>
<dbReference type="Proteomes" id="UP001589587">
    <property type="component" value="Unassembled WGS sequence"/>
</dbReference>
<gene>
    <name evidence="2" type="ORF">ACFFQ6_28665</name>
</gene>
<evidence type="ECO:0000259" key="1">
    <source>
        <dbReference type="Pfam" id="PF02627"/>
    </source>
</evidence>
<dbReference type="PANTHER" id="PTHR33570:SF2">
    <property type="entry name" value="CARBOXYMUCONOLACTONE DECARBOXYLASE-LIKE DOMAIN-CONTAINING PROTEIN"/>
    <property type="match status" value="1"/>
</dbReference>